<protein>
    <submittedName>
        <fullName evidence="1">Uncharacterized protein</fullName>
    </submittedName>
</protein>
<proteinExistence type="predicted"/>
<dbReference type="Proteomes" id="UP001148838">
    <property type="component" value="Unassembled WGS sequence"/>
</dbReference>
<organism evidence="1 2">
    <name type="scientific">Periplaneta americana</name>
    <name type="common">American cockroach</name>
    <name type="synonym">Blatta americana</name>
    <dbReference type="NCBI Taxonomy" id="6978"/>
    <lineage>
        <taxon>Eukaryota</taxon>
        <taxon>Metazoa</taxon>
        <taxon>Ecdysozoa</taxon>
        <taxon>Arthropoda</taxon>
        <taxon>Hexapoda</taxon>
        <taxon>Insecta</taxon>
        <taxon>Pterygota</taxon>
        <taxon>Neoptera</taxon>
        <taxon>Polyneoptera</taxon>
        <taxon>Dictyoptera</taxon>
        <taxon>Blattodea</taxon>
        <taxon>Blattoidea</taxon>
        <taxon>Blattidae</taxon>
        <taxon>Blattinae</taxon>
        <taxon>Periplaneta</taxon>
    </lineage>
</organism>
<accession>A0ABQ8TV85</accession>
<evidence type="ECO:0000313" key="2">
    <source>
        <dbReference type="Proteomes" id="UP001148838"/>
    </source>
</evidence>
<gene>
    <name evidence="1" type="ORF">ANN_02025</name>
</gene>
<evidence type="ECO:0000313" key="1">
    <source>
        <dbReference type="EMBL" id="KAJ4450599.1"/>
    </source>
</evidence>
<dbReference type="EMBL" id="JAJSOF020000001">
    <property type="protein sequence ID" value="KAJ4450599.1"/>
    <property type="molecule type" value="Genomic_DNA"/>
</dbReference>
<sequence>MCLSEIYSRVRIGQFLSDTFPIHCWLKEGDAVSPLLFNFVLEQWSSTLAEMDTMDMELEDEDVDMEVGFLTLFSTIDSCSSIYVETVGDIDQAKERPCDKLIVINRAAEIIARSELKLTCQREGREVNSRLTVTSPGVNMGRACQRETANQMRNNSQISHSLIPSNVSERHAAERWEYKLETEE</sequence>
<reference evidence="1 2" key="1">
    <citation type="journal article" date="2022" name="Allergy">
        <title>Genome assembly and annotation of Periplaneta americana reveal a comprehensive cockroach allergen profile.</title>
        <authorList>
            <person name="Wang L."/>
            <person name="Xiong Q."/>
            <person name="Saelim N."/>
            <person name="Wang L."/>
            <person name="Nong W."/>
            <person name="Wan A.T."/>
            <person name="Shi M."/>
            <person name="Liu X."/>
            <person name="Cao Q."/>
            <person name="Hui J.H.L."/>
            <person name="Sookrung N."/>
            <person name="Leung T.F."/>
            <person name="Tungtrongchitr A."/>
            <person name="Tsui S.K.W."/>
        </authorList>
    </citation>
    <scope>NUCLEOTIDE SEQUENCE [LARGE SCALE GENOMIC DNA]</scope>
    <source>
        <strain evidence="1">PWHHKU_190912</strain>
    </source>
</reference>
<comment type="caution">
    <text evidence="1">The sequence shown here is derived from an EMBL/GenBank/DDBJ whole genome shotgun (WGS) entry which is preliminary data.</text>
</comment>
<keyword evidence="2" id="KW-1185">Reference proteome</keyword>
<name>A0ABQ8TV85_PERAM</name>